<evidence type="ECO:0000313" key="3">
    <source>
        <dbReference type="Proteomes" id="UP000629098"/>
    </source>
</evidence>
<feature type="chain" id="PRO_5035273380" evidence="1">
    <location>
        <begin position="42"/>
        <end position="281"/>
    </location>
</feature>
<proteinExistence type="predicted"/>
<dbReference type="RefSeq" id="WP_190829664.1">
    <property type="nucleotide sequence ID" value="NZ_CAWPPI010000057.1"/>
</dbReference>
<dbReference type="Proteomes" id="UP000629098">
    <property type="component" value="Unassembled WGS sequence"/>
</dbReference>
<evidence type="ECO:0000313" key="2">
    <source>
        <dbReference type="EMBL" id="MBD2773635.1"/>
    </source>
</evidence>
<keyword evidence="1" id="KW-0732">Signal</keyword>
<evidence type="ECO:0000256" key="1">
    <source>
        <dbReference type="SAM" id="SignalP"/>
    </source>
</evidence>
<keyword evidence="3" id="KW-1185">Reference proteome</keyword>
<protein>
    <submittedName>
        <fullName evidence="2">PEP-CTERM sorting domain-containing protein</fullName>
    </submittedName>
</protein>
<dbReference type="EMBL" id="JACXAE010000057">
    <property type="protein sequence ID" value="MBD2773635.1"/>
    <property type="molecule type" value="Genomic_DNA"/>
</dbReference>
<name>A0A8J6XI27_9CYAN</name>
<dbReference type="NCBIfam" id="TIGR02595">
    <property type="entry name" value="PEP_CTERM"/>
    <property type="match status" value="1"/>
</dbReference>
<comment type="caution">
    <text evidence="2">The sequence shown here is derived from an EMBL/GenBank/DDBJ whole genome shotgun (WGS) entry which is preliminary data.</text>
</comment>
<sequence length="281" mass="30270">MPILQFYEEDCMKHYQKVKKRLMFFIAPLLASSILSSPSQAATFASSRGEVEFINFSLVPVDNDASSNTNVITIAQEGLVLALADGDANFIVNPPTATNLSLSQALGLGRSYLGLAESEARVVGDFVVEAGTPFSFNFNAQLNLQTTIENPSFEIAGATGDIDFVLVNTDNNSILESFRLMGNIITPGDSDFITITKSPNVSLSNVTNQSNFGGNQESATATIFGSVQRSFTEQTKLSLVEVKRNQARVQVPEPSVSIALMLSLSGMSLVLKAKRKDTLVL</sequence>
<dbReference type="InterPro" id="IPR013424">
    <property type="entry name" value="Ice-binding_C"/>
</dbReference>
<feature type="signal peptide" evidence="1">
    <location>
        <begin position="1"/>
        <end position="41"/>
    </location>
</feature>
<gene>
    <name evidence="2" type="ORF">ICL16_16535</name>
</gene>
<dbReference type="AlphaFoldDB" id="A0A8J6XI27"/>
<accession>A0A8J6XI27</accession>
<reference evidence="2" key="1">
    <citation type="submission" date="2020-09" db="EMBL/GenBank/DDBJ databases">
        <title>Iningainema tapete sp. nov. (Scytonemataceae, Cyanobacteria) from greenhouses in central Florida (USA) produces two types of nodularin with biosynthetic potential for microcystin-LR and anabaenopeptins.</title>
        <authorList>
            <person name="Berthold D.E."/>
            <person name="Lefler F.W."/>
            <person name="Huang I.-S."/>
            <person name="Abdulla H."/>
            <person name="Zimba P.V."/>
            <person name="Laughinghouse H.D. IV."/>
        </authorList>
    </citation>
    <scope>NUCLEOTIDE SEQUENCE</scope>
    <source>
        <strain evidence="2">BLCCT55</strain>
    </source>
</reference>
<organism evidence="2 3">
    <name type="scientific">Iningainema tapete BLCC-T55</name>
    <dbReference type="NCBI Taxonomy" id="2748662"/>
    <lineage>
        <taxon>Bacteria</taxon>
        <taxon>Bacillati</taxon>
        <taxon>Cyanobacteriota</taxon>
        <taxon>Cyanophyceae</taxon>
        <taxon>Nostocales</taxon>
        <taxon>Scytonemataceae</taxon>
        <taxon>Iningainema tapete</taxon>
    </lineage>
</organism>